<name>A0AAV4C7Y4_9GAST</name>
<keyword evidence="2" id="KW-0695">RNA-directed DNA polymerase</keyword>
<sequence length="175" mass="19653">MSTSKKEQKATRNGNSAQKTKTKTKTEEANESSTCRKKQTGLQVRFEDPQNATLVRCPDVLEQNEFQAEEVTKPVRKENKCNLDGDVCFLVASQDILRISQETVKSLENWYNSPQKDTRRGSEVLEQASVLQAIDKCGLPGKMQSLVSPVHAYLKAPVATSSMRDQHLNCEIHRS</sequence>
<gene>
    <name evidence="2" type="ORF">PoB_005395600</name>
</gene>
<evidence type="ECO:0000313" key="3">
    <source>
        <dbReference type="Proteomes" id="UP000735302"/>
    </source>
</evidence>
<feature type="compositionally biased region" description="Basic and acidic residues" evidence="1">
    <location>
        <begin position="1"/>
        <end position="10"/>
    </location>
</feature>
<evidence type="ECO:0000313" key="2">
    <source>
        <dbReference type="EMBL" id="GFO27451.1"/>
    </source>
</evidence>
<dbReference type="Proteomes" id="UP000735302">
    <property type="component" value="Unassembled WGS sequence"/>
</dbReference>
<keyword evidence="2" id="KW-0808">Transferase</keyword>
<proteinExistence type="predicted"/>
<keyword evidence="2" id="KW-0548">Nucleotidyltransferase</keyword>
<evidence type="ECO:0000256" key="1">
    <source>
        <dbReference type="SAM" id="MobiDB-lite"/>
    </source>
</evidence>
<dbReference type="EMBL" id="BLXT01005922">
    <property type="protein sequence ID" value="GFO27451.1"/>
    <property type="molecule type" value="Genomic_DNA"/>
</dbReference>
<feature type="region of interest" description="Disordered" evidence="1">
    <location>
        <begin position="1"/>
        <end position="42"/>
    </location>
</feature>
<comment type="caution">
    <text evidence="2">The sequence shown here is derived from an EMBL/GenBank/DDBJ whole genome shotgun (WGS) entry which is preliminary data.</text>
</comment>
<accession>A0AAV4C7Y4</accession>
<protein>
    <submittedName>
        <fullName evidence="2">Reverse transcriptase</fullName>
    </submittedName>
</protein>
<dbReference type="AlphaFoldDB" id="A0AAV4C7Y4"/>
<reference evidence="2 3" key="1">
    <citation type="journal article" date="2021" name="Elife">
        <title>Chloroplast acquisition without the gene transfer in kleptoplastic sea slugs, Plakobranchus ocellatus.</title>
        <authorList>
            <person name="Maeda T."/>
            <person name="Takahashi S."/>
            <person name="Yoshida T."/>
            <person name="Shimamura S."/>
            <person name="Takaki Y."/>
            <person name="Nagai Y."/>
            <person name="Toyoda A."/>
            <person name="Suzuki Y."/>
            <person name="Arimoto A."/>
            <person name="Ishii H."/>
            <person name="Satoh N."/>
            <person name="Nishiyama T."/>
            <person name="Hasebe M."/>
            <person name="Maruyama T."/>
            <person name="Minagawa J."/>
            <person name="Obokata J."/>
            <person name="Shigenobu S."/>
        </authorList>
    </citation>
    <scope>NUCLEOTIDE SEQUENCE [LARGE SCALE GENOMIC DNA]</scope>
</reference>
<organism evidence="2 3">
    <name type="scientific">Plakobranchus ocellatus</name>
    <dbReference type="NCBI Taxonomy" id="259542"/>
    <lineage>
        <taxon>Eukaryota</taxon>
        <taxon>Metazoa</taxon>
        <taxon>Spiralia</taxon>
        <taxon>Lophotrochozoa</taxon>
        <taxon>Mollusca</taxon>
        <taxon>Gastropoda</taxon>
        <taxon>Heterobranchia</taxon>
        <taxon>Euthyneura</taxon>
        <taxon>Panpulmonata</taxon>
        <taxon>Sacoglossa</taxon>
        <taxon>Placobranchoidea</taxon>
        <taxon>Plakobranchidae</taxon>
        <taxon>Plakobranchus</taxon>
    </lineage>
</organism>
<dbReference type="GO" id="GO:0003964">
    <property type="term" value="F:RNA-directed DNA polymerase activity"/>
    <property type="evidence" value="ECO:0007669"/>
    <property type="project" value="UniProtKB-KW"/>
</dbReference>
<keyword evidence="3" id="KW-1185">Reference proteome</keyword>